<keyword evidence="11" id="KW-1185">Reference proteome</keyword>
<dbReference type="InterPro" id="IPR013685">
    <property type="entry name" value="POTRA_FtsQ_type"/>
</dbReference>
<dbReference type="PROSITE" id="PS51779">
    <property type="entry name" value="POTRA"/>
    <property type="match status" value="1"/>
</dbReference>
<sequence length="404" mass="43760">MFGRTPPPSPRKKWQPDDDEAVFYDDQDLPPEPELVPQSHEQPAPYSPDDWSRADVYAAGTPADAAAESDQPIAHAPNAEDSAEVGVAEPGPASPVPRTRLRRWRLFARSQLQVVPLSEAVPQVSASEGDPLEEKADTSSDVLPEKLPEVHSSADVWHEAGTGPFPAPTLVEEAELVERPREADGAVVSESVTVLPTGVASQRRLRWGWLLLPPALLALAASWFALPIREVTVKGHRHLRAEQVVQAAGITPDYGWLYYGQPQAAALLDNPWIASAEVVRQFPGRVSITVTERTPHAVLRESGHEPVAVAEDGTRLPGADLKSKLPTISGWGPDRIRDALTALDATQSYGVQSVEYTPTGLLATTAEGSAWSGDLESLLKYAGALESYPNHQIHIYPWGVSVQE</sequence>
<dbReference type="PANTHER" id="PTHR35851:SF1">
    <property type="entry name" value="CELL DIVISION PROTEIN FTSQ"/>
    <property type="match status" value="1"/>
</dbReference>
<evidence type="ECO:0000313" key="10">
    <source>
        <dbReference type="EMBL" id="RTR30311.1"/>
    </source>
</evidence>
<keyword evidence="4" id="KW-0812">Transmembrane</keyword>
<evidence type="ECO:0000256" key="3">
    <source>
        <dbReference type="ARBA" id="ARBA00022618"/>
    </source>
</evidence>
<dbReference type="GO" id="GO:0090529">
    <property type="term" value="P:cell septum assembly"/>
    <property type="evidence" value="ECO:0007669"/>
    <property type="project" value="InterPro"/>
</dbReference>
<comment type="caution">
    <text evidence="10">The sequence shown here is derived from an EMBL/GenBank/DDBJ whole genome shotgun (WGS) entry which is preliminary data.</text>
</comment>
<accession>A0A431W4C1</accession>
<gene>
    <name evidence="10" type="ORF">EJ104_02040</name>
</gene>
<evidence type="ECO:0000256" key="4">
    <source>
        <dbReference type="ARBA" id="ARBA00022692"/>
    </source>
</evidence>
<comment type="subcellular location">
    <subcellularLocation>
        <location evidence="1">Membrane</location>
    </subcellularLocation>
</comment>
<evidence type="ECO:0000256" key="6">
    <source>
        <dbReference type="ARBA" id="ARBA00023136"/>
    </source>
</evidence>
<dbReference type="Proteomes" id="UP000277766">
    <property type="component" value="Unassembled WGS sequence"/>
</dbReference>
<evidence type="ECO:0000256" key="5">
    <source>
        <dbReference type="ARBA" id="ARBA00022989"/>
    </source>
</evidence>
<reference evidence="10 11" key="1">
    <citation type="submission" date="2018-12" db="EMBL/GenBank/DDBJ databases">
        <title>Deinococcus radiophilus ATCC 27603 genome sequencing and assembly.</title>
        <authorList>
            <person name="Maclea K.S."/>
            <person name="Maynard C.R."/>
        </authorList>
    </citation>
    <scope>NUCLEOTIDE SEQUENCE [LARGE SCALE GENOMIC DNA]</scope>
    <source>
        <strain evidence="10 11">ATCC 27603</strain>
    </source>
</reference>
<proteinExistence type="predicted"/>
<dbReference type="GO" id="GO:0016020">
    <property type="term" value="C:membrane"/>
    <property type="evidence" value="ECO:0007669"/>
    <property type="project" value="UniProtKB-SubCell"/>
</dbReference>
<evidence type="ECO:0000259" key="9">
    <source>
        <dbReference type="PROSITE" id="PS51779"/>
    </source>
</evidence>
<keyword evidence="3" id="KW-0132">Cell division</keyword>
<keyword evidence="5" id="KW-1133">Transmembrane helix</keyword>
<name>A0A431W4C1_9DEIO</name>
<dbReference type="InterPro" id="IPR034746">
    <property type="entry name" value="POTRA"/>
</dbReference>
<dbReference type="Pfam" id="PF08478">
    <property type="entry name" value="POTRA_1"/>
    <property type="match status" value="1"/>
</dbReference>
<dbReference type="EMBL" id="RXPE01000002">
    <property type="protein sequence ID" value="RTR30311.1"/>
    <property type="molecule type" value="Genomic_DNA"/>
</dbReference>
<dbReference type="Gene3D" id="3.10.20.310">
    <property type="entry name" value="membrane protein fhac"/>
    <property type="match status" value="1"/>
</dbReference>
<evidence type="ECO:0000256" key="8">
    <source>
        <dbReference type="SAM" id="MobiDB-lite"/>
    </source>
</evidence>
<evidence type="ECO:0000256" key="1">
    <source>
        <dbReference type="ARBA" id="ARBA00004370"/>
    </source>
</evidence>
<feature type="compositionally biased region" description="Acidic residues" evidence="8">
    <location>
        <begin position="17"/>
        <end position="31"/>
    </location>
</feature>
<evidence type="ECO:0000313" key="11">
    <source>
        <dbReference type="Proteomes" id="UP000277766"/>
    </source>
</evidence>
<dbReference type="AlphaFoldDB" id="A0A431W4C1"/>
<evidence type="ECO:0000256" key="2">
    <source>
        <dbReference type="ARBA" id="ARBA00022475"/>
    </source>
</evidence>
<evidence type="ECO:0000256" key="7">
    <source>
        <dbReference type="ARBA" id="ARBA00023306"/>
    </source>
</evidence>
<dbReference type="RefSeq" id="WP_126351092.1">
    <property type="nucleotide sequence ID" value="NZ_CP086380.1"/>
</dbReference>
<dbReference type="InterPro" id="IPR026579">
    <property type="entry name" value="FtsQ"/>
</dbReference>
<organism evidence="10 11">
    <name type="scientific">Deinococcus radiophilus</name>
    <dbReference type="NCBI Taxonomy" id="32062"/>
    <lineage>
        <taxon>Bacteria</taxon>
        <taxon>Thermotogati</taxon>
        <taxon>Deinococcota</taxon>
        <taxon>Deinococci</taxon>
        <taxon>Deinococcales</taxon>
        <taxon>Deinococcaceae</taxon>
        <taxon>Deinococcus</taxon>
    </lineage>
</organism>
<dbReference type="PANTHER" id="PTHR35851">
    <property type="entry name" value="CELL DIVISION PROTEIN FTSQ"/>
    <property type="match status" value="1"/>
</dbReference>
<dbReference type="OrthoDB" id="67183at2"/>
<protein>
    <submittedName>
        <fullName evidence="10">FtsQ-type POTRA domain-containing protein</fullName>
    </submittedName>
</protein>
<feature type="domain" description="POTRA" evidence="9">
    <location>
        <begin position="226"/>
        <end position="293"/>
    </location>
</feature>
<keyword evidence="7" id="KW-0131">Cell cycle</keyword>
<feature type="region of interest" description="Disordered" evidence="8">
    <location>
        <begin position="1"/>
        <end position="97"/>
    </location>
</feature>
<keyword evidence="2" id="KW-1003">Cell membrane</keyword>
<feature type="region of interest" description="Disordered" evidence="8">
    <location>
        <begin position="121"/>
        <end position="140"/>
    </location>
</feature>
<keyword evidence="6" id="KW-0472">Membrane</keyword>